<dbReference type="Proteomes" id="UP000299102">
    <property type="component" value="Unassembled WGS sequence"/>
</dbReference>
<evidence type="ECO:0000313" key="3">
    <source>
        <dbReference type="Proteomes" id="UP000299102"/>
    </source>
</evidence>
<dbReference type="AlphaFoldDB" id="A0A4C1XKB4"/>
<sequence>MKLIKLVKSDKAVGYDSLTKDAKRNRYAASHLPIIEYRPIEAASAVVFCKVSENPDGMLPPVANNIFHPKRSGVGGANGRRCQRRPGPTTWRDF</sequence>
<evidence type="ECO:0000313" key="2">
    <source>
        <dbReference type="EMBL" id="GBP64221.1"/>
    </source>
</evidence>
<accession>A0A4C1XKB4</accession>
<gene>
    <name evidence="2" type="ORF">EVAR_38708_1</name>
</gene>
<feature type="region of interest" description="Disordered" evidence="1">
    <location>
        <begin position="69"/>
        <end position="94"/>
    </location>
</feature>
<comment type="caution">
    <text evidence="2">The sequence shown here is derived from an EMBL/GenBank/DDBJ whole genome shotgun (WGS) entry which is preliminary data.</text>
</comment>
<dbReference type="EMBL" id="BGZK01000891">
    <property type="protein sequence ID" value="GBP64221.1"/>
    <property type="molecule type" value="Genomic_DNA"/>
</dbReference>
<keyword evidence="3" id="KW-1185">Reference proteome</keyword>
<evidence type="ECO:0000256" key="1">
    <source>
        <dbReference type="SAM" id="MobiDB-lite"/>
    </source>
</evidence>
<reference evidence="2 3" key="1">
    <citation type="journal article" date="2019" name="Commun. Biol.">
        <title>The bagworm genome reveals a unique fibroin gene that provides high tensile strength.</title>
        <authorList>
            <person name="Kono N."/>
            <person name="Nakamura H."/>
            <person name="Ohtoshi R."/>
            <person name="Tomita M."/>
            <person name="Numata K."/>
            <person name="Arakawa K."/>
        </authorList>
    </citation>
    <scope>NUCLEOTIDE SEQUENCE [LARGE SCALE GENOMIC DNA]</scope>
</reference>
<organism evidence="2 3">
    <name type="scientific">Eumeta variegata</name>
    <name type="common">Bagworm moth</name>
    <name type="synonym">Eumeta japonica</name>
    <dbReference type="NCBI Taxonomy" id="151549"/>
    <lineage>
        <taxon>Eukaryota</taxon>
        <taxon>Metazoa</taxon>
        <taxon>Ecdysozoa</taxon>
        <taxon>Arthropoda</taxon>
        <taxon>Hexapoda</taxon>
        <taxon>Insecta</taxon>
        <taxon>Pterygota</taxon>
        <taxon>Neoptera</taxon>
        <taxon>Endopterygota</taxon>
        <taxon>Lepidoptera</taxon>
        <taxon>Glossata</taxon>
        <taxon>Ditrysia</taxon>
        <taxon>Tineoidea</taxon>
        <taxon>Psychidae</taxon>
        <taxon>Oiketicinae</taxon>
        <taxon>Eumeta</taxon>
    </lineage>
</organism>
<protein>
    <submittedName>
        <fullName evidence="2">Uncharacterized protein</fullName>
    </submittedName>
</protein>
<name>A0A4C1XKB4_EUMVA</name>
<proteinExistence type="predicted"/>